<comment type="caution">
    <text evidence="2">The sequence shown here is derived from an EMBL/GenBank/DDBJ whole genome shotgun (WGS) entry which is preliminary data.</text>
</comment>
<reference evidence="2 3" key="1">
    <citation type="submission" date="2017-06" db="EMBL/GenBank/DDBJ databases">
        <title>Comparative genomic analysis of Ambrosia Fusariam Clade fungi.</title>
        <authorList>
            <person name="Stajich J.E."/>
            <person name="Carrillo J."/>
            <person name="Kijimoto T."/>
            <person name="Eskalen A."/>
            <person name="O'Donnell K."/>
            <person name="Kasson M."/>
        </authorList>
    </citation>
    <scope>NUCLEOTIDE SEQUENCE [LARGE SCALE GENOMIC DNA]</scope>
    <source>
        <strain evidence="2 3">UCR1854</strain>
    </source>
</reference>
<gene>
    <name evidence="2" type="ORF">BHE90_007392</name>
</gene>
<sequence length="215" mass="22911">MCPLSAIYFREAGPDGLFHLKVEVAKSTTLIGIFFCEARLIKTAVYIRMYHERSPMAMPRVSSLSPQTSGSASCCSLRRIVGATAVVGSASAAALHYADSCSQGEHSWTLGQWGNGSLECFSSEDSNTIATLVAISLYCVSTGILYDLQHQKKYVDVFLVCGIALGLAIGFATGLSPREMLFHLLPGSALAVLVMSGFGPDGETQVKDCVKTVTL</sequence>
<feature type="transmembrane region" description="Helical" evidence="1">
    <location>
        <begin position="155"/>
        <end position="174"/>
    </location>
</feature>
<name>A0A430LQV1_9HYPO</name>
<accession>A0A430LQV1</accession>
<keyword evidence="1" id="KW-0812">Transmembrane</keyword>
<keyword evidence="3" id="KW-1185">Reference proteome</keyword>
<protein>
    <submittedName>
        <fullName evidence="2">Uncharacterized protein</fullName>
    </submittedName>
</protein>
<keyword evidence="1" id="KW-1133">Transmembrane helix</keyword>
<dbReference type="AlphaFoldDB" id="A0A430LQV1"/>
<evidence type="ECO:0000256" key="1">
    <source>
        <dbReference type="SAM" id="Phobius"/>
    </source>
</evidence>
<keyword evidence="1" id="KW-0472">Membrane</keyword>
<organism evidence="2 3">
    <name type="scientific">Fusarium euwallaceae</name>
    <dbReference type="NCBI Taxonomy" id="1147111"/>
    <lineage>
        <taxon>Eukaryota</taxon>
        <taxon>Fungi</taxon>
        <taxon>Dikarya</taxon>
        <taxon>Ascomycota</taxon>
        <taxon>Pezizomycotina</taxon>
        <taxon>Sordariomycetes</taxon>
        <taxon>Hypocreomycetidae</taxon>
        <taxon>Hypocreales</taxon>
        <taxon>Nectriaceae</taxon>
        <taxon>Fusarium</taxon>
        <taxon>Fusarium solani species complex</taxon>
    </lineage>
</organism>
<dbReference type="Proteomes" id="UP000287124">
    <property type="component" value="Unassembled WGS sequence"/>
</dbReference>
<proteinExistence type="predicted"/>
<dbReference type="EMBL" id="MIKF01000104">
    <property type="protein sequence ID" value="RTE78095.1"/>
    <property type="molecule type" value="Genomic_DNA"/>
</dbReference>
<evidence type="ECO:0000313" key="2">
    <source>
        <dbReference type="EMBL" id="RTE78095.1"/>
    </source>
</evidence>
<evidence type="ECO:0000313" key="3">
    <source>
        <dbReference type="Proteomes" id="UP000287124"/>
    </source>
</evidence>